<dbReference type="Gene3D" id="3.40.50.10330">
    <property type="entry name" value="Probable inorganic polyphosphate/atp-NAD kinase, domain 1"/>
    <property type="match status" value="1"/>
</dbReference>
<dbReference type="InterPro" id="IPR016064">
    <property type="entry name" value="NAD/diacylglycerol_kinase_sf"/>
</dbReference>
<dbReference type="InterPro" id="IPR001206">
    <property type="entry name" value="Diacylglycerol_kinase_cat_dom"/>
</dbReference>
<dbReference type="SMART" id="SM00045">
    <property type="entry name" value="DAGKa"/>
    <property type="match status" value="1"/>
</dbReference>
<name>A0AAQ3JRU9_9LILI</name>
<dbReference type="PANTHER" id="PTHR11255">
    <property type="entry name" value="DIACYLGLYCEROL KINASE"/>
    <property type="match status" value="1"/>
</dbReference>
<dbReference type="GO" id="GO:0005524">
    <property type="term" value="F:ATP binding"/>
    <property type="evidence" value="ECO:0007669"/>
    <property type="project" value="UniProtKB-KW"/>
</dbReference>
<keyword evidence="2 7" id="KW-0808">Transferase</keyword>
<dbReference type="GO" id="GO:0016020">
    <property type="term" value="C:membrane"/>
    <property type="evidence" value="ECO:0007669"/>
    <property type="project" value="TreeGrafter"/>
</dbReference>
<evidence type="ECO:0000256" key="6">
    <source>
        <dbReference type="ARBA" id="ARBA00023016"/>
    </source>
</evidence>
<feature type="domain" description="DAGKc" evidence="9">
    <location>
        <begin position="76"/>
        <end position="234"/>
    </location>
</feature>
<keyword evidence="3 7" id="KW-0547">Nucleotide-binding</keyword>
<keyword evidence="11" id="KW-1185">Reference proteome</keyword>
<dbReference type="PROSITE" id="PS50146">
    <property type="entry name" value="DAGK"/>
    <property type="match status" value="1"/>
</dbReference>
<feature type="region of interest" description="Disordered" evidence="8">
    <location>
        <begin position="1"/>
        <end position="27"/>
    </location>
</feature>
<dbReference type="PANTHER" id="PTHR11255:SF80">
    <property type="entry name" value="EYE-SPECIFIC DIACYLGLYCEROL KINASE"/>
    <property type="match status" value="1"/>
</dbReference>
<dbReference type="Proteomes" id="UP001327560">
    <property type="component" value="Chromosome 1"/>
</dbReference>
<evidence type="ECO:0000256" key="3">
    <source>
        <dbReference type="ARBA" id="ARBA00022741"/>
    </source>
</evidence>
<reference evidence="10 11" key="1">
    <citation type="submission" date="2023-10" db="EMBL/GenBank/DDBJ databases">
        <title>Chromosome-scale genome assembly provides insights into flower coloration mechanisms of Canna indica.</title>
        <authorList>
            <person name="Li C."/>
        </authorList>
    </citation>
    <scope>NUCLEOTIDE SEQUENCE [LARGE SCALE GENOMIC DNA]</scope>
    <source>
        <tissue evidence="10">Flower</tissue>
    </source>
</reference>
<dbReference type="GO" id="GO:0007200">
    <property type="term" value="P:phospholipase C-activating G protein-coupled receptor signaling pathway"/>
    <property type="evidence" value="ECO:0007669"/>
    <property type="project" value="InterPro"/>
</dbReference>
<evidence type="ECO:0000256" key="8">
    <source>
        <dbReference type="SAM" id="MobiDB-lite"/>
    </source>
</evidence>
<keyword evidence="5 7" id="KW-0067">ATP-binding</keyword>
<proteinExistence type="inferred from homology"/>
<accession>A0AAQ3JRU9</accession>
<dbReference type="InterPro" id="IPR000756">
    <property type="entry name" value="Diacylglycerol_kin_accessory"/>
</dbReference>
<protein>
    <recommendedName>
        <fullName evidence="7">Diacylglycerol kinase</fullName>
        <shortName evidence="7">DAG kinase</shortName>
        <ecNumber evidence="7">2.7.1.107</ecNumber>
    </recommendedName>
</protein>
<evidence type="ECO:0000256" key="1">
    <source>
        <dbReference type="ARBA" id="ARBA00009280"/>
    </source>
</evidence>
<sequence>MSSSKVAEENAAAESRGHATPGRGTAGTRDCRIVLIPEYLRSGMVVAMRARDSEAGVKAAFNVQKKRRVEVFEAPAGTNPLVVFVNSRSGGGQGPQLKLQLQELISDDQVFDLKVITPSCFVKYGLTFLETFRDKYDDHCAKDIRSALKIMVAGGDGTIGWVLRSLRKHVNKRESVPPVGIIPLGTGNDLSRSFGWGGALPHAWKSKVQHFLCRAISNDVFLLDSWQIKILVEETEVTEGLKLPHSFGDLIKYRITQDWDIQRKLPKNASYSEGVFYGYFSIGMDAQVAYDFHNLRERKPDHAQSSISNKLIYAGYSCKQGWFFTPCNKTAGSSVRGIVFLNLDSYGGGSHPWGHPKPEYLEQAAEIKLELQGGGEWGEAYMQMDGEPWRVELPENKEEAIVVKVERIARQSCIISGKASKKREAKCSLSA</sequence>
<evidence type="ECO:0000256" key="5">
    <source>
        <dbReference type="ARBA" id="ARBA00022840"/>
    </source>
</evidence>
<comment type="similarity">
    <text evidence="1 7">Belongs to the eukaryotic diacylglycerol kinase family.</text>
</comment>
<dbReference type="InterPro" id="IPR017438">
    <property type="entry name" value="ATP-NAD_kinase_N"/>
</dbReference>
<keyword evidence="6" id="KW-0346">Stress response</keyword>
<dbReference type="SMART" id="SM00046">
    <property type="entry name" value="DAGKc"/>
    <property type="match status" value="1"/>
</dbReference>
<dbReference type="Pfam" id="PF00609">
    <property type="entry name" value="DAGK_acc"/>
    <property type="match status" value="1"/>
</dbReference>
<evidence type="ECO:0000256" key="2">
    <source>
        <dbReference type="ARBA" id="ARBA00022679"/>
    </source>
</evidence>
<dbReference type="InterPro" id="IPR037607">
    <property type="entry name" value="DGK"/>
</dbReference>
<keyword evidence="4 7" id="KW-0418">Kinase</keyword>
<dbReference type="SUPFAM" id="SSF111331">
    <property type="entry name" value="NAD kinase/diacylglycerol kinase-like"/>
    <property type="match status" value="1"/>
</dbReference>
<dbReference type="EC" id="2.7.1.107" evidence="7"/>
<evidence type="ECO:0000313" key="11">
    <source>
        <dbReference type="Proteomes" id="UP001327560"/>
    </source>
</evidence>
<dbReference type="AlphaFoldDB" id="A0AAQ3JRU9"/>
<evidence type="ECO:0000256" key="4">
    <source>
        <dbReference type="ARBA" id="ARBA00022777"/>
    </source>
</evidence>
<organism evidence="10 11">
    <name type="scientific">Canna indica</name>
    <name type="common">Indian-shot</name>
    <dbReference type="NCBI Taxonomy" id="4628"/>
    <lineage>
        <taxon>Eukaryota</taxon>
        <taxon>Viridiplantae</taxon>
        <taxon>Streptophyta</taxon>
        <taxon>Embryophyta</taxon>
        <taxon>Tracheophyta</taxon>
        <taxon>Spermatophyta</taxon>
        <taxon>Magnoliopsida</taxon>
        <taxon>Liliopsida</taxon>
        <taxon>Zingiberales</taxon>
        <taxon>Cannaceae</taxon>
        <taxon>Canna</taxon>
    </lineage>
</organism>
<evidence type="ECO:0000256" key="7">
    <source>
        <dbReference type="RuleBase" id="RU361128"/>
    </source>
</evidence>
<gene>
    <name evidence="10" type="ORF">Cni_G02754</name>
</gene>
<dbReference type="EMBL" id="CP136890">
    <property type="protein sequence ID" value="WOK94052.1"/>
    <property type="molecule type" value="Genomic_DNA"/>
</dbReference>
<dbReference type="GO" id="GO:0004143">
    <property type="term" value="F:ATP-dependent diacylglycerol kinase activity"/>
    <property type="evidence" value="ECO:0007669"/>
    <property type="project" value="UniProtKB-EC"/>
</dbReference>
<evidence type="ECO:0000313" key="10">
    <source>
        <dbReference type="EMBL" id="WOK94052.1"/>
    </source>
</evidence>
<evidence type="ECO:0000259" key="9">
    <source>
        <dbReference type="PROSITE" id="PS50146"/>
    </source>
</evidence>
<comment type="catalytic activity">
    <reaction evidence="7">
        <text>a 1,2-diacyl-sn-glycerol + ATP = a 1,2-diacyl-sn-glycero-3-phosphate + ADP + H(+)</text>
        <dbReference type="Rhea" id="RHEA:10272"/>
        <dbReference type="ChEBI" id="CHEBI:15378"/>
        <dbReference type="ChEBI" id="CHEBI:17815"/>
        <dbReference type="ChEBI" id="CHEBI:30616"/>
        <dbReference type="ChEBI" id="CHEBI:58608"/>
        <dbReference type="ChEBI" id="CHEBI:456216"/>
        <dbReference type="EC" id="2.7.1.107"/>
    </reaction>
</comment>
<dbReference type="Pfam" id="PF00781">
    <property type="entry name" value="DAGK_cat"/>
    <property type="match status" value="1"/>
</dbReference>